<comment type="function">
    <text evidence="6">Catalyzes the formation of N-benzoylanthranilate, in the course of methoxydianthramide B, a phytoalexin. Phytoalexins are produced in response to infection by parasites, and are essential for the expression of disease resistance.</text>
</comment>
<comment type="pathway">
    <text evidence="7">Phytoalexin biosynthesis; methoxydianthramide B biosynthesis.</text>
</comment>
<proteinExistence type="inferred from homology"/>
<keyword evidence="3" id="KW-0284">Flavonoid biosynthesis</keyword>
<keyword evidence="10" id="KW-1185">Reference proteome</keyword>
<dbReference type="EC" id="2.3.1.144" evidence="8"/>
<evidence type="ECO:0000256" key="6">
    <source>
        <dbReference type="ARBA" id="ARBA00053209"/>
    </source>
</evidence>
<dbReference type="Pfam" id="PF02458">
    <property type="entry name" value="Transferase"/>
    <property type="match status" value="1"/>
</dbReference>
<dbReference type="Gramene" id="AUR62035734-RA">
    <property type="protein sequence ID" value="AUR62035734-RA:cds"/>
    <property type="gene ID" value="AUR62035734"/>
</dbReference>
<evidence type="ECO:0000256" key="1">
    <source>
        <dbReference type="ARBA" id="ARBA00009861"/>
    </source>
</evidence>
<dbReference type="InterPro" id="IPR051283">
    <property type="entry name" value="Sec_Metabolite_Acyltrans"/>
</dbReference>
<evidence type="ECO:0000256" key="3">
    <source>
        <dbReference type="ARBA" id="ARBA00023241"/>
    </source>
</evidence>
<evidence type="ECO:0000313" key="9">
    <source>
        <dbReference type="EnsemblPlants" id="AUR62035734-RA:cds"/>
    </source>
</evidence>
<keyword evidence="4" id="KW-0012">Acyltransferase</keyword>
<dbReference type="EnsemblPlants" id="AUR62035734-RA">
    <property type="protein sequence ID" value="AUR62035734-RA:cds"/>
    <property type="gene ID" value="AUR62035734"/>
</dbReference>
<protein>
    <recommendedName>
        <fullName evidence="8">anthranilate N-benzoyltransferase</fullName>
        <ecNumber evidence="8">2.3.1.144</ecNumber>
    </recommendedName>
</protein>
<dbReference type="AlphaFoldDB" id="A0A803MV07"/>
<comment type="catalytic activity">
    <reaction evidence="5">
        <text>anthranilate + benzoyl-CoA = N-benzoylanthranilate + CoA</text>
        <dbReference type="Rhea" id="RHEA:21600"/>
        <dbReference type="ChEBI" id="CHEBI:16567"/>
        <dbReference type="ChEBI" id="CHEBI:17331"/>
        <dbReference type="ChEBI" id="CHEBI:57287"/>
        <dbReference type="ChEBI" id="CHEBI:57369"/>
        <dbReference type="EC" id="2.3.1.144"/>
    </reaction>
</comment>
<dbReference type="PANTHER" id="PTHR31896:SF12">
    <property type="entry name" value="HXXXD-TYPE ACYL-TRANSFERASE FAMILY PROTEIN"/>
    <property type="match status" value="1"/>
</dbReference>
<evidence type="ECO:0000256" key="5">
    <source>
        <dbReference type="ARBA" id="ARBA00051588"/>
    </source>
</evidence>
<reference evidence="9" key="1">
    <citation type="journal article" date="2017" name="Nature">
        <title>The genome of Chenopodium quinoa.</title>
        <authorList>
            <person name="Jarvis D.E."/>
            <person name="Ho Y.S."/>
            <person name="Lightfoot D.J."/>
            <person name="Schmoeckel S.M."/>
            <person name="Li B."/>
            <person name="Borm T.J.A."/>
            <person name="Ohyanagi H."/>
            <person name="Mineta K."/>
            <person name="Michell C.T."/>
            <person name="Saber N."/>
            <person name="Kharbatia N.M."/>
            <person name="Rupper R.R."/>
            <person name="Sharp A.R."/>
            <person name="Dally N."/>
            <person name="Boughton B.A."/>
            <person name="Woo Y.H."/>
            <person name="Gao G."/>
            <person name="Schijlen E.G.W.M."/>
            <person name="Guo X."/>
            <person name="Momin A.A."/>
            <person name="Negrao S."/>
            <person name="Al-Babili S."/>
            <person name="Gehring C."/>
            <person name="Roessner U."/>
            <person name="Jung C."/>
            <person name="Murphy K."/>
            <person name="Arold S.T."/>
            <person name="Gojobori T."/>
            <person name="van der Linden C.G."/>
            <person name="van Loo E.N."/>
            <person name="Jellen E.N."/>
            <person name="Maughan P.J."/>
            <person name="Tester M."/>
        </authorList>
    </citation>
    <scope>NUCLEOTIDE SEQUENCE [LARGE SCALE GENOMIC DNA]</scope>
    <source>
        <strain evidence="9">cv. PI 614886</strain>
    </source>
</reference>
<evidence type="ECO:0000256" key="7">
    <source>
        <dbReference type="ARBA" id="ARBA00060639"/>
    </source>
</evidence>
<name>A0A803MV07_CHEQI</name>
<dbReference type="OMA" id="EANEDFM"/>
<dbReference type="GO" id="GO:0009813">
    <property type="term" value="P:flavonoid biosynthetic process"/>
    <property type="evidence" value="ECO:0007669"/>
    <property type="project" value="UniProtKB-KW"/>
</dbReference>
<dbReference type="PANTHER" id="PTHR31896">
    <property type="entry name" value="FAMILY REGULATORY PROTEIN, PUTATIVE (AFU_ORTHOLOGUE AFUA_3G14730)-RELATED"/>
    <property type="match status" value="1"/>
</dbReference>
<reference evidence="9" key="2">
    <citation type="submission" date="2021-03" db="UniProtKB">
        <authorList>
            <consortium name="EnsemblPlants"/>
        </authorList>
    </citation>
    <scope>IDENTIFICATION</scope>
</reference>
<evidence type="ECO:0000256" key="4">
    <source>
        <dbReference type="ARBA" id="ARBA00023315"/>
    </source>
</evidence>
<evidence type="ECO:0000313" key="10">
    <source>
        <dbReference type="Proteomes" id="UP000596660"/>
    </source>
</evidence>
<dbReference type="InterPro" id="IPR023213">
    <property type="entry name" value="CAT-like_dom_sf"/>
</dbReference>
<keyword evidence="2" id="KW-0808">Transferase</keyword>
<sequence length="362" mass="40407">MLVFIDSNKGSGVRFVHAKLDVTISDIVTPNVPSVVRSFFDFSDGELNFDGHTRPLLSIQVTELIDGIFIGCSMNHAIVDGTSYWHFWNVWSEIHRANGKDVSISRSPIHDRWFPDGYGYKDTFFPYVNRNEFIHEFNPPPFEERFFHFSSETIAKLKARANQEITNNNIVISSFQALAAFLWKSMVQAKGLKPDQQTHCKLAANTRTRLNPSLPEEYFGNSLVVLTSTVTVGELFKNNLGWTASVVHQSVVNLTNKTVNDFADSWLKSPFVFSLDQKLDKDEGNSVQVGSSPRFNIYGNEFAGLGKPIAVRSGFANKFDGKITVYPGFEGGGSVDAEISLSSAYMRALESNKEFMAVVSSP</sequence>
<dbReference type="Proteomes" id="UP000596660">
    <property type="component" value="Unplaced"/>
</dbReference>
<evidence type="ECO:0000256" key="2">
    <source>
        <dbReference type="ARBA" id="ARBA00022679"/>
    </source>
</evidence>
<dbReference type="GO" id="GO:0047672">
    <property type="term" value="F:anthranilate N-benzoyltransferase activity"/>
    <property type="evidence" value="ECO:0007669"/>
    <property type="project" value="UniProtKB-EC"/>
</dbReference>
<accession>A0A803MV07</accession>
<dbReference type="Gene3D" id="3.30.559.10">
    <property type="entry name" value="Chloramphenicol acetyltransferase-like domain"/>
    <property type="match status" value="2"/>
</dbReference>
<organism evidence="9 10">
    <name type="scientific">Chenopodium quinoa</name>
    <name type="common">Quinoa</name>
    <dbReference type="NCBI Taxonomy" id="63459"/>
    <lineage>
        <taxon>Eukaryota</taxon>
        <taxon>Viridiplantae</taxon>
        <taxon>Streptophyta</taxon>
        <taxon>Embryophyta</taxon>
        <taxon>Tracheophyta</taxon>
        <taxon>Spermatophyta</taxon>
        <taxon>Magnoliopsida</taxon>
        <taxon>eudicotyledons</taxon>
        <taxon>Gunneridae</taxon>
        <taxon>Pentapetalae</taxon>
        <taxon>Caryophyllales</taxon>
        <taxon>Chenopodiaceae</taxon>
        <taxon>Chenopodioideae</taxon>
        <taxon>Atripliceae</taxon>
        <taxon>Chenopodium</taxon>
    </lineage>
</organism>
<dbReference type="FunFam" id="3.30.559.10:FF:000008">
    <property type="entry name" value="Tryptamine hydroxycinnamoyl transferase"/>
    <property type="match status" value="1"/>
</dbReference>
<evidence type="ECO:0000256" key="8">
    <source>
        <dbReference type="ARBA" id="ARBA00066420"/>
    </source>
</evidence>
<comment type="similarity">
    <text evidence="1">Belongs to the plant acyltransferase family.</text>
</comment>